<name>A0A255ZVY9_9FLAO</name>
<keyword evidence="2" id="KW-1185">Reference proteome</keyword>
<comment type="caution">
    <text evidence="1">The sequence shown here is derived from an EMBL/GenBank/DDBJ whole genome shotgun (WGS) entry which is preliminary data.</text>
</comment>
<proteinExistence type="predicted"/>
<accession>A0A255ZVY9</accession>
<dbReference type="OrthoDB" id="1339132at2"/>
<dbReference type="RefSeq" id="WP_094412051.1">
    <property type="nucleotide sequence ID" value="NZ_NOXV01000136.1"/>
</dbReference>
<reference evidence="1 2" key="1">
    <citation type="submission" date="2017-07" db="EMBL/GenBank/DDBJ databases">
        <title>Flavobacterium cyanobacteriorum sp. nov., isolated from cyanobacterial aggregates in a eutrophic lake.</title>
        <authorList>
            <person name="Cai H."/>
        </authorList>
    </citation>
    <scope>NUCLEOTIDE SEQUENCE [LARGE SCALE GENOMIC DNA]</scope>
    <source>
        <strain evidence="1 2">TH021</strain>
    </source>
</reference>
<sequence length="272" mass="31407">MYRAILYLIFIATYVGHAQDSPGNRPELLLEKTVKIKPLSESELSYEKGYNDFFINENLSKIYAENKNHRTKHEALANRIFKVVDVRPFESNGIKNYVIQLQDTIRNEAVYYKFNKFSESNKKYYFQVIDGIKYPKDFFCDFLTHIIDKNTDEHKLTASISEGLHVVKIKKGKTITYRMEVVTVEQVISMLPGVVLVFEDGRKLEKPQAEAVMGTNNNDNIVYIATFELTPAEMAILTQSRIVSGKISKFIKNYAEGEKFMEILKCLVRTDV</sequence>
<dbReference type="Proteomes" id="UP000216605">
    <property type="component" value="Unassembled WGS sequence"/>
</dbReference>
<protein>
    <submittedName>
        <fullName evidence="1">Uncharacterized protein</fullName>
    </submittedName>
</protein>
<gene>
    <name evidence="1" type="ORF">CHU92_01915</name>
</gene>
<evidence type="ECO:0000313" key="2">
    <source>
        <dbReference type="Proteomes" id="UP000216605"/>
    </source>
</evidence>
<dbReference type="AlphaFoldDB" id="A0A255ZVY9"/>
<organism evidence="1 2">
    <name type="scientific">Flavobacterium cyanobacteriorum</name>
    <dbReference type="NCBI Taxonomy" id="2022802"/>
    <lineage>
        <taxon>Bacteria</taxon>
        <taxon>Pseudomonadati</taxon>
        <taxon>Bacteroidota</taxon>
        <taxon>Flavobacteriia</taxon>
        <taxon>Flavobacteriales</taxon>
        <taxon>Flavobacteriaceae</taxon>
        <taxon>Flavobacterium</taxon>
    </lineage>
</organism>
<evidence type="ECO:0000313" key="1">
    <source>
        <dbReference type="EMBL" id="OYQ45562.1"/>
    </source>
</evidence>
<dbReference type="EMBL" id="NOXV01000136">
    <property type="protein sequence ID" value="OYQ45562.1"/>
    <property type="molecule type" value="Genomic_DNA"/>
</dbReference>